<dbReference type="PANTHER" id="PTHR43161:SF24">
    <property type="entry name" value="SORBITOL DEHYDROGENASE"/>
    <property type="match status" value="1"/>
</dbReference>
<evidence type="ECO:0000256" key="4">
    <source>
        <dbReference type="ARBA" id="ARBA00022833"/>
    </source>
</evidence>
<reference evidence="10 11" key="1">
    <citation type="submission" date="2024-05" db="EMBL/GenBank/DDBJ databases">
        <authorList>
            <person name="Wallberg A."/>
        </authorList>
    </citation>
    <scope>NUCLEOTIDE SEQUENCE [LARGE SCALE GENOMIC DNA]</scope>
</reference>
<keyword evidence="11" id="KW-1185">Reference proteome</keyword>
<evidence type="ECO:0000256" key="1">
    <source>
        <dbReference type="ARBA" id="ARBA00001947"/>
    </source>
</evidence>
<evidence type="ECO:0000256" key="6">
    <source>
        <dbReference type="ARBA" id="ARBA00023027"/>
    </source>
</evidence>
<dbReference type="PANTHER" id="PTHR43161">
    <property type="entry name" value="SORBITOL DEHYDROGENASE"/>
    <property type="match status" value="1"/>
</dbReference>
<dbReference type="Gene3D" id="3.90.180.10">
    <property type="entry name" value="Medium-chain alcohol dehydrogenases, catalytic domain"/>
    <property type="match status" value="1"/>
</dbReference>
<dbReference type="SUPFAM" id="SSF50129">
    <property type="entry name" value="GroES-like"/>
    <property type="match status" value="1"/>
</dbReference>
<keyword evidence="6" id="KW-0520">NAD</keyword>
<dbReference type="InterPro" id="IPR036291">
    <property type="entry name" value="NAD(P)-bd_dom_sf"/>
</dbReference>
<organism evidence="10 11">
    <name type="scientific">Meganyctiphanes norvegica</name>
    <name type="common">Northern krill</name>
    <name type="synonym">Thysanopoda norvegica</name>
    <dbReference type="NCBI Taxonomy" id="48144"/>
    <lineage>
        <taxon>Eukaryota</taxon>
        <taxon>Metazoa</taxon>
        <taxon>Ecdysozoa</taxon>
        <taxon>Arthropoda</taxon>
        <taxon>Crustacea</taxon>
        <taxon>Multicrustacea</taxon>
        <taxon>Malacostraca</taxon>
        <taxon>Eumalacostraca</taxon>
        <taxon>Eucarida</taxon>
        <taxon>Euphausiacea</taxon>
        <taxon>Euphausiidae</taxon>
        <taxon>Meganyctiphanes</taxon>
    </lineage>
</organism>
<evidence type="ECO:0000256" key="7">
    <source>
        <dbReference type="ARBA" id="ARBA00026132"/>
    </source>
</evidence>
<dbReference type="InterPro" id="IPR013154">
    <property type="entry name" value="ADH-like_N"/>
</dbReference>
<accession>A0AAV2QTR8</accession>
<dbReference type="InterPro" id="IPR013149">
    <property type="entry name" value="ADH-like_C"/>
</dbReference>
<dbReference type="Pfam" id="PF08240">
    <property type="entry name" value="ADH_N"/>
    <property type="match status" value="1"/>
</dbReference>
<evidence type="ECO:0000256" key="5">
    <source>
        <dbReference type="ARBA" id="ARBA00023002"/>
    </source>
</evidence>
<dbReference type="AlphaFoldDB" id="A0AAV2QTR8"/>
<dbReference type="Pfam" id="PF00107">
    <property type="entry name" value="ADH_zinc_N"/>
    <property type="match status" value="1"/>
</dbReference>
<evidence type="ECO:0000256" key="3">
    <source>
        <dbReference type="ARBA" id="ARBA00022723"/>
    </source>
</evidence>
<evidence type="ECO:0000259" key="9">
    <source>
        <dbReference type="SMART" id="SM00829"/>
    </source>
</evidence>
<evidence type="ECO:0000256" key="8">
    <source>
        <dbReference type="ARBA" id="ARBA00032485"/>
    </source>
</evidence>
<dbReference type="InterPro" id="IPR011032">
    <property type="entry name" value="GroES-like_sf"/>
</dbReference>
<gene>
    <name evidence="10" type="ORF">MNOR_LOCUS15929</name>
</gene>
<keyword evidence="4" id="KW-0862">Zinc</keyword>
<comment type="caution">
    <text evidence="10">The sequence shown here is derived from an EMBL/GenBank/DDBJ whole genome shotgun (WGS) entry which is preliminary data.</text>
</comment>
<keyword evidence="5" id="KW-0560">Oxidoreductase</keyword>
<dbReference type="Gene3D" id="3.40.50.720">
    <property type="entry name" value="NAD(P)-binding Rossmann-like Domain"/>
    <property type="match status" value="1"/>
</dbReference>
<evidence type="ECO:0000313" key="10">
    <source>
        <dbReference type="EMBL" id="CAL4097195.1"/>
    </source>
</evidence>
<dbReference type="Proteomes" id="UP001497623">
    <property type="component" value="Unassembled WGS sequence"/>
</dbReference>
<dbReference type="InterPro" id="IPR045306">
    <property type="entry name" value="SDH-like"/>
</dbReference>
<dbReference type="SMART" id="SM00829">
    <property type="entry name" value="PKS_ER"/>
    <property type="match status" value="1"/>
</dbReference>
<evidence type="ECO:0000313" key="11">
    <source>
        <dbReference type="Proteomes" id="UP001497623"/>
    </source>
</evidence>
<dbReference type="CDD" id="cd05285">
    <property type="entry name" value="sorbitol_DH"/>
    <property type="match status" value="1"/>
</dbReference>
<protein>
    <recommendedName>
        <fullName evidence="7">Sorbitol dehydrogenase</fullName>
    </recommendedName>
    <alternativeName>
        <fullName evidence="8">Polyol dehydrogenase</fullName>
    </alternativeName>
</protein>
<dbReference type="InterPro" id="IPR020843">
    <property type="entry name" value="ER"/>
</dbReference>
<dbReference type="GO" id="GO:0046872">
    <property type="term" value="F:metal ion binding"/>
    <property type="evidence" value="ECO:0007669"/>
    <property type="project" value="UniProtKB-KW"/>
</dbReference>
<keyword evidence="3" id="KW-0479">Metal-binding</keyword>
<name>A0AAV2QTR8_MEGNR</name>
<dbReference type="SUPFAM" id="SSF51735">
    <property type="entry name" value="NAD(P)-binding Rossmann-fold domains"/>
    <property type="match status" value="1"/>
</dbReference>
<comment type="cofactor">
    <cofactor evidence="1">
        <name>Zn(2+)</name>
        <dbReference type="ChEBI" id="CHEBI:29105"/>
    </cofactor>
</comment>
<dbReference type="GO" id="GO:0003939">
    <property type="term" value="F:L-iditol 2-dehydrogenase (NAD+) activity"/>
    <property type="evidence" value="ECO:0007669"/>
    <property type="project" value="TreeGrafter"/>
</dbReference>
<feature type="domain" description="Enoyl reductase (ER)" evidence="9">
    <location>
        <begin position="12"/>
        <end position="344"/>
    </location>
</feature>
<dbReference type="EMBL" id="CAXKWB010010203">
    <property type="protein sequence ID" value="CAL4097195.1"/>
    <property type="molecule type" value="Genomic_DNA"/>
</dbReference>
<dbReference type="FunFam" id="3.40.50.720:FF:000068">
    <property type="entry name" value="Sorbitol dehydrogenase"/>
    <property type="match status" value="1"/>
</dbReference>
<proteinExistence type="inferred from homology"/>
<dbReference type="GO" id="GO:0006062">
    <property type="term" value="P:sorbitol catabolic process"/>
    <property type="evidence" value="ECO:0007669"/>
    <property type="project" value="TreeGrafter"/>
</dbReference>
<sequence>MAQDNLTAILYKAQDMRLEQRPIPKAGVGEVLLEVTSVGICGSDVHYWWRGRTGRFVVESPIVLGHESAAIVAAVGPKVTHLKPGDRVAIEPGVPCRMCSHCKTGRYNVCPDVQFCATPPVNGTLTKFYVHPADFCFKLPDYVTDEEGAMLEPLSVAVYSCQRAEVKAGSNVLILGAGPIGLVSLLTAKAMGASYIILTDVNQSRLEFARQLGAHGTLDVSGLTPTEAADRLKKIFPHAPTAIIECCGQEDSYKIACLASGPRGIMVTVGRGPYDVTIPLTLAAIKEMDIRGIFRYANCYPKALSMVSSGMVDLKPLISHRYTLTQVLDAFDAAKSGKAIKVMIRVKEES</sequence>
<evidence type="ECO:0000256" key="2">
    <source>
        <dbReference type="ARBA" id="ARBA00008072"/>
    </source>
</evidence>
<comment type="similarity">
    <text evidence="2">Belongs to the zinc-containing alcohol dehydrogenase family.</text>
</comment>